<sequence length="128" mass="15388">MNHLSNVLIRKRRFKKMKRRNAKEMESKLQKLREEMQEIGAEQRSIREGQRKVREKFEAIEAECQILKRETRLVIQQSARNKIRLAIMFRIFKAREEGDFAKATELTRLLREMVVRDNMLMRAPASNE</sequence>
<proteinExistence type="predicted"/>
<feature type="coiled-coil region" evidence="1">
    <location>
        <begin position="15"/>
        <end position="70"/>
    </location>
</feature>
<comment type="caution">
    <text evidence="2">The sequence shown here is derived from an EMBL/GenBank/DDBJ whole genome shotgun (WGS) entry which is preliminary data.</text>
</comment>
<organism evidence="2 3">
    <name type="scientific">Rubroshorea leprosula</name>
    <dbReference type="NCBI Taxonomy" id="152421"/>
    <lineage>
        <taxon>Eukaryota</taxon>
        <taxon>Viridiplantae</taxon>
        <taxon>Streptophyta</taxon>
        <taxon>Embryophyta</taxon>
        <taxon>Tracheophyta</taxon>
        <taxon>Spermatophyta</taxon>
        <taxon>Magnoliopsida</taxon>
        <taxon>eudicotyledons</taxon>
        <taxon>Gunneridae</taxon>
        <taxon>Pentapetalae</taxon>
        <taxon>rosids</taxon>
        <taxon>malvids</taxon>
        <taxon>Malvales</taxon>
        <taxon>Dipterocarpaceae</taxon>
        <taxon>Rubroshorea</taxon>
    </lineage>
</organism>
<protein>
    <submittedName>
        <fullName evidence="2">Uncharacterized protein</fullName>
    </submittedName>
</protein>
<name>A0AAV5KJ59_9ROSI</name>
<gene>
    <name evidence="2" type="ORF">SLEP1_g34235</name>
</gene>
<keyword evidence="3" id="KW-1185">Reference proteome</keyword>
<dbReference type="Proteomes" id="UP001054252">
    <property type="component" value="Unassembled WGS sequence"/>
</dbReference>
<evidence type="ECO:0000256" key="1">
    <source>
        <dbReference type="SAM" id="Coils"/>
    </source>
</evidence>
<evidence type="ECO:0000313" key="2">
    <source>
        <dbReference type="EMBL" id="GKV24651.1"/>
    </source>
</evidence>
<dbReference type="EMBL" id="BPVZ01000066">
    <property type="protein sequence ID" value="GKV24651.1"/>
    <property type="molecule type" value="Genomic_DNA"/>
</dbReference>
<dbReference type="PANTHER" id="PTHR48248:SF1">
    <property type="match status" value="1"/>
</dbReference>
<accession>A0AAV5KJ59</accession>
<reference evidence="2 3" key="1">
    <citation type="journal article" date="2021" name="Commun. Biol.">
        <title>The genome of Shorea leprosula (Dipterocarpaceae) highlights the ecological relevance of drought in aseasonal tropical rainforests.</title>
        <authorList>
            <person name="Ng K.K.S."/>
            <person name="Kobayashi M.J."/>
            <person name="Fawcett J.A."/>
            <person name="Hatakeyama M."/>
            <person name="Paape T."/>
            <person name="Ng C.H."/>
            <person name="Ang C.C."/>
            <person name="Tnah L.H."/>
            <person name="Lee C.T."/>
            <person name="Nishiyama T."/>
            <person name="Sese J."/>
            <person name="O'Brien M.J."/>
            <person name="Copetti D."/>
            <person name="Mohd Noor M.I."/>
            <person name="Ong R.C."/>
            <person name="Putra M."/>
            <person name="Sireger I.Z."/>
            <person name="Indrioko S."/>
            <person name="Kosugi Y."/>
            <person name="Izuno A."/>
            <person name="Isagi Y."/>
            <person name="Lee S.L."/>
            <person name="Shimizu K.K."/>
        </authorList>
    </citation>
    <scope>NUCLEOTIDE SEQUENCE [LARGE SCALE GENOMIC DNA]</scope>
    <source>
        <strain evidence="2">214</strain>
    </source>
</reference>
<keyword evidence="1" id="KW-0175">Coiled coil</keyword>
<dbReference type="PANTHER" id="PTHR48248">
    <property type="entry name" value="UVR DOMAIN-CONTAINING PROTEIN"/>
    <property type="match status" value="1"/>
</dbReference>
<dbReference type="AlphaFoldDB" id="A0AAV5KJ59"/>
<evidence type="ECO:0000313" key="3">
    <source>
        <dbReference type="Proteomes" id="UP001054252"/>
    </source>
</evidence>